<dbReference type="InterPro" id="IPR038765">
    <property type="entry name" value="Papain-like_cys_pep_sf"/>
</dbReference>
<dbReference type="SUPFAM" id="SSF54001">
    <property type="entry name" value="Cysteine proteinases"/>
    <property type="match status" value="1"/>
</dbReference>
<dbReference type="Gene3D" id="3.10.620.30">
    <property type="match status" value="1"/>
</dbReference>
<comment type="caution">
    <text evidence="3">The sequence shown here is derived from an EMBL/GenBank/DDBJ whole genome shotgun (WGS) entry which is preliminary data.</text>
</comment>
<dbReference type="PROSITE" id="PS51257">
    <property type="entry name" value="PROKAR_LIPOPROTEIN"/>
    <property type="match status" value="1"/>
</dbReference>
<feature type="region of interest" description="Disordered" evidence="1">
    <location>
        <begin position="23"/>
        <end position="58"/>
    </location>
</feature>
<dbReference type="AlphaFoldDB" id="A0A0G0UDD0"/>
<organism evidence="3 4">
    <name type="scientific">Candidatus Uhrbacteria bacterium GW2011_GWC2_41_11</name>
    <dbReference type="NCBI Taxonomy" id="1618985"/>
    <lineage>
        <taxon>Bacteria</taxon>
        <taxon>Candidatus Uhriibacteriota</taxon>
    </lineage>
</organism>
<feature type="signal peptide" evidence="2">
    <location>
        <begin position="1"/>
        <end position="23"/>
    </location>
</feature>
<gene>
    <name evidence="3" type="ORF">UU35_C0007G0095</name>
</gene>
<proteinExistence type="predicted"/>
<evidence type="ECO:0000313" key="4">
    <source>
        <dbReference type="Proteomes" id="UP000034616"/>
    </source>
</evidence>
<keyword evidence="2" id="KW-0732">Signal</keyword>
<protein>
    <submittedName>
        <fullName evidence="3">Uncharacterized protein</fullName>
    </submittedName>
</protein>
<reference evidence="3 4" key="1">
    <citation type="journal article" date="2015" name="Nature">
        <title>rRNA introns, odd ribosomes, and small enigmatic genomes across a large radiation of phyla.</title>
        <authorList>
            <person name="Brown C.T."/>
            <person name="Hug L.A."/>
            <person name="Thomas B.C."/>
            <person name="Sharon I."/>
            <person name="Castelle C.J."/>
            <person name="Singh A."/>
            <person name="Wilkins M.J."/>
            <person name="Williams K.H."/>
            <person name="Banfield J.F."/>
        </authorList>
    </citation>
    <scope>NUCLEOTIDE SEQUENCE [LARGE SCALE GENOMIC DNA]</scope>
</reference>
<evidence type="ECO:0000256" key="2">
    <source>
        <dbReference type="SAM" id="SignalP"/>
    </source>
</evidence>
<name>A0A0G0UDD0_9BACT</name>
<feature type="compositionally biased region" description="Basic and acidic residues" evidence="1">
    <location>
        <begin position="29"/>
        <end position="38"/>
    </location>
</feature>
<accession>A0A0G0UDD0</accession>
<feature type="compositionally biased region" description="Low complexity" evidence="1">
    <location>
        <begin position="39"/>
        <end position="57"/>
    </location>
</feature>
<dbReference type="Proteomes" id="UP000034616">
    <property type="component" value="Unassembled WGS sequence"/>
</dbReference>
<evidence type="ECO:0000256" key="1">
    <source>
        <dbReference type="SAM" id="MobiDB-lite"/>
    </source>
</evidence>
<feature type="chain" id="PRO_5002534692" evidence="2">
    <location>
        <begin position="24"/>
        <end position="448"/>
    </location>
</feature>
<dbReference type="EMBL" id="LCAH01000007">
    <property type="protein sequence ID" value="KKR86949.1"/>
    <property type="molecule type" value="Genomic_DNA"/>
</dbReference>
<evidence type="ECO:0000313" key="3">
    <source>
        <dbReference type="EMBL" id="KKR86949.1"/>
    </source>
</evidence>
<sequence>MKKNAFILLLVLFVGVGCVPSSTPLQKTTENEEQKKTEVVSSQTSSSASSETEISDITTRRGRLRDKLTGMMKNGSPRQILLLDSSCESATYTKEAKEGYREKDLGTFTVIIASFDEGKAPVVDGSDSCLKMSFPARDFASLKKMLNLLSEDLQKTLESSNVSVTIQEDLPGACDKVAEYIARRNPSLAEKAYARCKVLQDKQKQEQDSQEGNDDTLYDGNSISCTVAPDAVCSPGMDTTQYVKYAMGFITPMDASVTSEAARYSDIEAVYQAMQVRPWQSDTSLFGCSDKFQLPKYYLSTSPSITSSMECGMAVGDCEDQADTFSSLLIASGLFDASEVRTALGMVQFGNRPWDVGGHAFTEVYVGDHWFPVDAVFGNTCDEKGNCTNYNADDLIDWDYFNYVEYPVIEYWGWANNEWYYIPSTGEGTAGIPAWWKEESKTTYEVGS</sequence>